<proteinExistence type="inferred from homology"/>
<dbReference type="Gene3D" id="3.30.950.10">
    <property type="entry name" value="Methyltransferase, Cobalt-precorrin-4 Transmethylase, Domain 2"/>
    <property type="match status" value="1"/>
</dbReference>
<dbReference type="PANTHER" id="PTHR43467">
    <property type="entry name" value="COBALT-PRECORRIN-2 C(20)-METHYLTRANSFERASE"/>
    <property type="match status" value="1"/>
</dbReference>
<evidence type="ECO:0000256" key="3">
    <source>
        <dbReference type="ARBA" id="ARBA00022573"/>
    </source>
</evidence>
<evidence type="ECO:0000256" key="2">
    <source>
        <dbReference type="ARBA" id="ARBA00005879"/>
    </source>
</evidence>
<protein>
    <submittedName>
        <fullName evidence="9">Cobalt-precorrin-2 C(20)-methyltransferase</fullName>
    </submittedName>
</protein>
<evidence type="ECO:0000259" key="8">
    <source>
        <dbReference type="Pfam" id="PF00590"/>
    </source>
</evidence>
<evidence type="ECO:0000256" key="6">
    <source>
        <dbReference type="ARBA" id="ARBA00022691"/>
    </source>
</evidence>
<dbReference type="OrthoDB" id="9804789at2"/>
<organism evidence="9 10">
    <name type="scientific">Leptospirillum ferriphilum YSK</name>
    <dbReference type="NCBI Taxonomy" id="1441628"/>
    <lineage>
        <taxon>Bacteria</taxon>
        <taxon>Pseudomonadati</taxon>
        <taxon>Nitrospirota</taxon>
        <taxon>Nitrospiria</taxon>
        <taxon>Nitrospirales</taxon>
        <taxon>Nitrospiraceae</taxon>
        <taxon>Leptospirillum</taxon>
    </lineage>
</organism>
<name>A0A059XZL0_9BACT</name>
<feature type="domain" description="Tetrapyrrole methylase" evidence="8">
    <location>
        <begin position="13"/>
        <end position="226"/>
    </location>
</feature>
<dbReference type="CDD" id="cd11645">
    <property type="entry name" value="Precorrin_2_C20_MT"/>
    <property type="match status" value="1"/>
</dbReference>
<gene>
    <name evidence="9" type="ORF">Y981_07480</name>
</gene>
<dbReference type="UniPathway" id="UPA00148"/>
<dbReference type="NCBIfam" id="TIGR01467">
    <property type="entry name" value="cobI_cbiL"/>
    <property type="match status" value="1"/>
</dbReference>
<dbReference type="EMBL" id="CP007243">
    <property type="protein sequence ID" value="AIA30652.1"/>
    <property type="molecule type" value="Genomic_DNA"/>
</dbReference>
<keyword evidence="3" id="KW-0169">Cobalamin biosynthesis</keyword>
<reference evidence="10" key="1">
    <citation type="submission" date="2014-02" db="EMBL/GenBank/DDBJ databases">
        <title>Complete genome sequence and comparative genomic analysis of the nitrogen-fixing bacterium Leptospirillum ferriphilum YSK.</title>
        <authorList>
            <person name="Guo X."/>
            <person name="Yin H."/>
            <person name="Liang Y."/>
            <person name="Hu Q."/>
            <person name="Ma L."/>
            <person name="Xiao Y."/>
            <person name="Zhang X."/>
            <person name="Qiu G."/>
            <person name="Liu X."/>
        </authorList>
    </citation>
    <scope>NUCLEOTIDE SEQUENCE [LARGE SCALE GENOMIC DNA]</scope>
    <source>
        <strain evidence="10">YSK</strain>
    </source>
</reference>
<dbReference type="InterPro" id="IPR035996">
    <property type="entry name" value="4pyrrol_Methylase_sf"/>
</dbReference>
<comment type="pathway">
    <text evidence="1">Cofactor biosynthesis; adenosylcobalamin biosynthesis.</text>
</comment>
<dbReference type="GO" id="GO:0009236">
    <property type="term" value="P:cobalamin biosynthetic process"/>
    <property type="evidence" value="ECO:0007669"/>
    <property type="project" value="UniProtKB-UniRule"/>
</dbReference>
<dbReference type="GO" id="GO:0032259">
    <property type="term" value="P:methylation"/>
    <property type="evidence" value="ECO:0007669"/>
    <property type="project" value="UniProtKB-KW"/>
</dbReference>
<evidence type="ECO:0000313" key="10">
    <source>
        <dbReference type="Proteomes" id="UP000027059"/>
    </source>
</evidence>
<evidence type="ECO:0000256" key="7">
    <source>
        <dbReference type="PIRNR" id="PIRNR036427"/>
    </source>
</evidence>
<evidence type="ECO:0000256" key="4">
    <source>
        <dbReference type="ARBA" id="ARBA00022603"/>
    </source>
</evidence>
<keyword evidence="10" id="KW-1185">Reference proteome</keyword>
<dbReference type="Gene3D" id="3.40.1010.10">
    <property type="entry name" value="Cobalt-precorrin-4 Transmethylase, Domain 1"/>
    <property type="match status" value="1"/>
</dbReference>
<dbReference type="InterPro" id="IPR014777">
    <property type="entry name" value="4pyrrole_Mease_sub1"/>
</dbReference>
<dbReference type="Pfam" id="PF00590">
    <property type="entry name" value="TP_methylase"/>
    <property type="match status" value="1"/>
</dbReference>
<dbReference type="RefSeq" id="WP_038505458.1">
    <property type="nucleotide sequence ID" value="NZ_CP007243.1"/>
</dbReference>
<dbReference type="PIRSF" id="PIRSF036427">
    <property type="entry name" value="Precrrn-2_mtase"/>
    <property type="match status" value="1"/>
</dbReference>
<dbReference type="GO" id="GO:0030788">
    <property type="term" value="F:precorrin-2 C20-methyltransferase activity"/>
    <property type="evidence" value="ECO:0007669"/>
    <property type="project" value="InterPro"/>
</dbReference>
<reference evidence="9 10" key="2">
    <citation type="journal article" date="2015" name="Biomed. Res. Int.">
        <title>Effects of Arsenite Resistance on the Growth and Functional Gene Expression of Leptospirillum ferriphilum and Acidithiobacillus thiooxidans in Pure Culture and Coculture.</title>
        <authorList>
            <person name="Jiang H."/>
            <person name="Liang Y."/>
            <person name="Yin H."/>
            <person name="Xiao Y."/>
            <person name="Guo X."/>
            <person name="Xu Y."/>
            <person name="Hu Q."/>
            <person name="Liu H."/>
            <person name="Liu X."/>
        </authorList>
    </citation>
    <scope>NUCLEOTIDE SEQUENCE [LARGE SCALE GENOMIC DNA]</scope>
    <source>
        <strain evidence="9 10">YSK</strain>
    </source>
</reference>
<evidence type="ECO:0000313" key="9">
    <source>
        <dbReference type="EMBL" id="AIA30652.1"/>
    </source>
</evidence>
<dbReference type="HOGENOM" id="CLU_076014_2_1_0"/>
<sequence>MKEKEADRSVPGTLYGVGVGPGDPDLLTVRAARILSVVPTLAVPKSVSDGSSLALEAVRETLESRTTPPKTIELVFPMTKDPSILETARSENARVLSEALSEGDVAFISLGDIFFYSTFGNLLDGLRRQIPDISVRIVPGITSFSAASALTGMPLVQGSESLAVVPATYGAESLDQILDTHDSVVLMKIHRVYPAVLDILERKGLCDRTIYLAEIGTPRQEIVTDIRTLKDRTLPYMSLLLVRKNLREVRA</sequence>
<comment type="similarity">
    <text evidence="2 7">Belongs to the precorrin methyltransferase family.</text>
</comment>
<dbReference type="AlphaFoldDB" id="A0A059XZL0"/>
<evidence type="ECO:0000256" key="1">
    <source>
        <dbReference type="ARBA" id="ARBA00004953"/>
    </source>
</evidence>
<dbReference type="InterPro" id="IPR014776">
    <property type="entry name" value="4pyrrole_Mease_sub2"/>
</dbReference>
<keyword evidence="4 9" id="KW-0489">Methyltransferase</keyword>
<accession>A0A059XZL0</accession>
<dbReference type="InterPro" id="IPR006364">
    <property type="entry name" value="CobI/CbiL/CobIJ_dom"/>
</dbReference>
<dbReference type="KEGG" id="lfp:Y981_07480"/>
<evidence type="ECO:0000256" key="5">
    <source>
        <dbReference type="ARBA" id="ARBA00022679"/>
    </source>
</evidence>
<keyword evidence="5 9" id="KW-0808">Transferase</keyword>
<keyword evidence="6" id="KW-0949">S-adenosyl-L-methionine</keyword>
<dbReference type="InterPro" id="IPR012382">
    <property type="entry name" value="CobI/CbiL"/>
</dbReference>
<dbReference type="InterPro" id="IPR000878">
    <property type="entry name" value="4pyrrol_Mease"/>
</dbReference>
<dbReference type="PANTHER" id="PTHR43467:SF2">
    <property type="entry name" value="COBALT-PRECORRIN-2 C(20)-METHYLTRANSFERASE"/>
    <property type="match status" value="1"/>
</dbReference>
<dbReference type="SUPFAM" id="SSF53790">
    <property type="entry name" value="Tetrapyrrole methylase"/>
    <property type="match status" value="1"/>
</dbReference>
<dbReference type="Proteomes" id="UP000027059">
    <property type="component" value="Chromosome"/>
</dbReference>